<accession>A0A7W5DP39</accession>
<organism evidence="2 3">
    <name type="scientific">Microbacter margulisiae</name>
    <dbReference type="NCBI Taxonomy" id="1350067"/>
    <lineage>
        <taxon>Bacteria</taxon>
        <taxon>Pseudomonadati</taxon>
        <taxon>Bacteroidota</taxon>
        <taxon>Bacteroidia</taxon>
        <taxon>Bacteroidales</taxon>
        <taxon>Porphyromonadaceae</taxon>
        <taxon>Microbacter</taxon>
    </lineage>
</organism>
<dbReference type="Proteomes" id="UP000544222">
    <property type="component" value="Unassembled WGS sequence"/>
</dbReference>
<dbReference type="SUPFAM" id="SSF53146">
    <property type="entry name" value="Nitrogenase accessory factor-like"/>
    <property type="match status" value="1"/>
</dbReference>
<evidence type="ECO:0000259" key="1">
    <source>
        <dbReference type="Pfam" id="PF02579"/>
    </source>
</evidence>
<dbReference type="AlphaFoldDB" id="A0A7W5DP39"/>
<name>A0A7W5DP39_9PORP</name>
<evidence type="ECO:0000313" key="2">
    <source>
        <dbReference type="EMBL" id="MBB3186507.1"/>
    </source>
</evidence>
<dbReference type="PANTHER" id="PTHR42983:SF1">
    <property type="entry name" value="IRON-MOLYBDENUM PROTEIN"/>
    <property type="match status" value="1"/>
</dbReference>
<dbReference type="InterPro" id="IPR003731">
    <property type="entry name" value="Di-Nase_FeMo-co_biosynth"/>
</dbReference>
<proteinExistence type="predicted"/>
<comment type="caution">
    <text evidence="2">The sequence shown here is derived from an EMBL/GenBank/DDBJ whole genome shotgun (WGS) entry which is preliminary data.</text>
</comment>
<dbReference type="RefSeq" id="WP_183412397.1">
    <property type="nucleotide sequence ID" value="NZ_JACHYB010000001.1"/>
</dbReference>
<keyword evidence="3" id="KW-1185">Reference proteome</keyword>
<gene>
    <name evidence="2" type="ORF">FHX64_000670</name>
</gene>
<protein>
    <submittedName>
        <fullName evidence="2">Putative Fe-Mo cluster-binding NifX family protein</fullName>
    </submittedName>
</protein>
<dbReference type="EMBL" id="JACHYB010000001">
    <property type="protein sequence ID" value="MBB3186507.1"/>
    <property type="molecule type" value="Genomic_DNA"/>
</dbReference>
<dbReference type="Pfam" id="PF02579">
    <property type="entry name" value="Nitro_FeMo-Co"/>
    <property type="match status" value="1"/>
</dbReference>
<dbReference type="PANTHER" id="PTHR42983">
    <property type="entry name" value="DINITROGENASE IRON-MOLYBDENUM COFACTOR PROTEIN-RELATED"/>
    <property type="match status" value="1"/>
</dbReference>
<dbReference type="Gene3D" id="3.30.420.130">
    <property type="entry name" value="Dinitrogenase iron-molybdenum cofactor biosynthesis domain"/>
    <property type="match status" value="1"/>
</dbReference>
<reference evidence="2 3" key="1">
    <citation type="submission" date="2020-08" db="EMBL/GenBank/DDBJ databases">
        <title>Genomic Encyclopedia of Type Strains, Phase IV (KMG-IV): sequencing the most valuable type-strain genomes for metagenomic binning, comparative biology and taxonomic classification.</title>
        <authorList>
            <person name="Goeker M."/>
        </authorList>
    </citation>
    <scope>NUCLEOTIDE SEQUENCE [LARGE SCALE GENOMIC DNA]</scope>
    <source>
        <strain evidence="2 3">DSM 27471</strain>
    </source>
</reference>
<sequence length="113" mass="12386">MKIAFTTKGTTWEAVMDARFGRTEFIVLYDEQTNQLTYFDNKVAESEAHGAGAATAKQLFELRPDVLITGNGPGGNASVILQKLPMQIFTGAGEMTMKQAFEAYKNGELALFN</sequence>
<dbReference type="InterPro" id="IPR036105">
    <property type="entry name" value="DiNase_FeMo-co_biosyn_sf"/>
</dbReference>
<evidence type="ECO:0000313" key="3">
    <source>
        <dbReference type="Proteomes" id="UP000544222"/>
    </source>
</evidence>
<feature type="domain" description="Dinitrogenase iron-molybdenum cofactor biosynthesis" evidence="1">
    <location>
        <begin position="14"/>
        <end position="105"/>
    </location>
</feature>